<dbReference type="PROSITE" id="PS50011">
    <property type="entry name" value="PROTEIN_KINASE_DOM"/>
    <property type="match status" value="1"/>
</dbReference>
<comment type="caution">
    <text evidence="10">The sequence shown here is derived from an EMBL/GenBank/DDBJ whole genome shotgun (WGS) entry which is preliminary data.</text>
</comment>
<evidence type="ECO:0000256" key="3">
    <source>
        <dbReference type="ARBA" id="ARBA00022679"/>
    </source>
</evidence>
<keyword evidence="3" id="KW-0808">Transferase</keyword>
<dbReference type="SMART" id="SM00220">
    <property type="entry name" value="S_TKc"/>
    <property type="match status" value="1"/>
</dbReference>
<sequence>MTDPDAEFRAWAPKPGEQAVPPHGHEPPGVTGLAGYSDFQRIAEGGEGVVYRARQDGLDRFVAVKVINVSDPARLARFRRELEITVRLGRQHPHIVTVIDTGTTSDGLPCIVMEYYDNGSLHDRLRERGPMPVADVVAAGTAVADALAFAHVQGFLHRDVKPQNILVLPTSYVLADFGIARMADAGHTTSLQMVSFRHAAPQTIDGSDPSPADDQWSLGSTLFTLLDGAPPFSSDNPDEDTVLSYLERVRATEPRQLRRSDVPPELAAIIARCLRKRREDRFPNAGALRAALASVRVGDAAWSPSMPIADFGPRPTPPPPPEEPEPSTPDRDNTVAGPNSHLAGLTVRMSDRPALPDFGPVPTNYDPDRYPGEPPVAVPQTPWHPELYVDPHPTTVITRPKPARKRGRLLLVGLAAVLAGGAAAAVWYVDGSDREAGHPTASPTTRAPATTTTEPTTPPPVTGGDPAFSPTLNPLDDQGDHIVLTWSDPTNGTAQFVVVDVTSAENREALVNMAAGTTTYTVENLDPDADRYCFQIIGLGPDDPSTQHGASATACTNR</sequence>
<accession>A0A4V3FUZ5</accession>
<dbReference type="EC" id="2.7.11.1" evidence="1"/>
<feature type="region of interest" description="Disordered" evidence="7">
    <location>
        <begin position="306"/>
        <end position="341"/>
    </location>
</feature>
<feature type="compositionally biased region" description="Low complexity" evidence="7">
    <location>
        <begin position="439"/>
        <end position="455"/>
    </location>
</feature>
<dbReference type="Gene3D" id="3.30.200.20">
    <property type="entry name" value="Phosphorylase Kinase, domain 1"/>
    <property type="match status" value="1"/>
</dbReference>
<dbReference type="GO" id="GO:0005524">
    <property type="term" value="F:ATP binding"/>
    <property type="evidence" value="ECO:0007669"/>
    <property type="project" value="UniProtKB-KW"/>
</dbReference>
<keyword evidence="6" id="KW-0067">ATP-binding</keyword>
<evidence type="ECO:0000313" key="10">
    <source>
        <dbReference type="EMBL" id="TDV57161.1"/>
    </source>
</evidence>
<dbReference type="AlphaFoldDB" id="A0A4V3FUZ5"/>
<feature type="region of interest" description="Disordered" evidence="7">
    <location>
        <begin position="1"/>
        <end position="28"/>
    </location>
</feature>
<dbReference type="SUPFAM" id="SSF56112">
    <property type="entry name" value="Protein kinase-like (PK-like)"/>
    <property type="match status" value="1"/>
</dbReference>
<evidence type="ECO:0000256" key="6">
    <source>
        <dbReference type="ARBA" id="ARBA00022840"/>
    </source>
</evidence>
<evidence type="ECO:0000256" key="2">
    <source>
        <dbReference type="ARBA" id="ARBA00022527"/>
    </source>
</evidence>
<dbReference type="EMBL" id="SOCP01000001">
    <property type="protein sequence ID" value="TDV57161.1"/>
    <property type="molecule type" value="Genomic_DNA"/>
</dbReference>
<dbReference type="Proteomes" id="UP000294927">
    <property type="component" value="Unassembled WGS sequence"/>
</dbReference>
<name>A0A4V3FUZ5_9PSEU</name>
<dbReference type="OrthoDB" id="9762169at2"/>
<feature type="domain" description="Protein kinase" evidence="9">
    <location>
        <begin position="36"/>
        <end position="293"/>
    </location>
</feature>
<keyword evidence="11" id="KW-1185">Reference proteome</keyword>
<dbReference type="InterPro" id="IPR008271">
    <property type="entry name" value="Ser/Thr_kinase_AS"/>
</dbReference>
<dbReference type="Gene3D" id="1.10.510.10">
    <property type="entry name" value="Transferase(Phosphotransferase) domain 1"/>
    <property type="match status" value="1"/>
</dbReference>
<feature type="region of interest" description="Disordered" evidence="7">
    <location>
        <begin position="434"/>
        <end position="473"/>
    </location>
</feature>
<feature type="transmembrane region" description="Helical" evidence="8">
    <location>
        <begin position="409"/>
        <end position="429"/>
    </location>
</feature>
<evidence type="ECO:0000256" key="8">
    <source>
        <dbReference type="SAM" id="Phobius"/>
    </source>
</evidence>
<protein>
    <recommendedName>
        <fullName evidence="1">non-specific serine/threonine protein kinase</fullName>
        <ecNumber evidence="1">2.7.11.1</ecNumber>
    </recommendedName>
</protein>
<evidence type="ECO:0000259" key="9">
    <source>
        <dbReference type="PROSITE" id="PS50011"/>
    </source>
</evidence>
<keyword evidence="2 10" id="KW-0723">Serine/threonine-protein kinase</keyword>
<evidence type="ECO:0000256" key="7">
    <source>
        <dbReference type="SAM" id="MobiDB-lite"/>
    </source>
</evidence>
<keyword evidence="8" id="KW-0472">Membrane</keyword>
<dbReference type="Pfam" id="PF00069">
    <property type="entry name" value="Pkinase"/>
    <property type="match status" value="1"/>
</dbReference>
<dbReference type="InterPro" id="IPR000719">
    <property type="entry name" value="Prot_kinase_dom"/>
</dbReference>
<keyword evidence="8" id="KW-1133">Transmembrane helix</keyword>
<evidence type="ECO:0000256" key="1">
    <source>
        <dbReference type="ARBA" id="ARBA00012513"/>
    </source>
</evidence>
<evidence type="ECO:0000313" key="11">
    <source>
        <dbReference type="Proteomes" id="UP000294927"/>
    </source>
</evidence>
<gene>
    <name evidence="10" type="ORF">CLV71_10132</name>
</gene>
<dbReference type="CDD" id="cd14014">
    <property type="entry name" value="STKc_PknB_like"/>
    <property type="match status" value="1"/>
</dbReference>
<evidence type="ECO:0000256" key="4">
    <source>
        <dbReference type="ARBA" id="ARBA00022741"/>
    </source>
</evidence>
<reference evidence="10 11" key="1">
    <citation type="submission" date="2019-03" db="EMBL/GenBank/DDBJ databases">
        <title>Genomic Encyclopedia of Archaeal and Bacterial Type Strains, Phase II (KMG-II): from individual species to whole genera.</title>
        <authorList>
            <person name="Goeker M."/>
        </authorList>
    </citation>
    <scope>NUCLEOTIDE SEQUENCE [LARGE SCALE GENOMIC DNA]</scope>
    <source>
        <strain evidence="10 11">DSM 45499</strain>
    </source>
</reference>
<keyword evidence="8" id="KW-0812">Transmembrane</keyword>
<keyword evidence="5 10" id="KW-0418">Kinase</keyword>
<proteinExistence type="predicted"/>
<dbReference type="PANTHER" id="PTHR43289">
    <property type="entry name" value="MITOGEN-ACTIVATED PROTEIN KINASE KINASE KINASE 20-RELATED"/>
    <property type="match status" value="1"/>
</dbReference>
<dbReference type="PROSITE" id="PS00108">
    <property type="entry name" value="PROTEIN_KINASE_ST"/>
    <property type="match status" value="1"/>
</dbReference>
<dbReference type="GO" id="GO:0004674">
    <property type="term" value="F:protein serine/threonine kinase activity"/>
    <property type="evidence" value="ECO:0007669"/>
    <property type="project" value="UniProtKB-KW"/>
</dbReference>
<organism evidence="10 11">
    <name type="scientific">Actinophytocola oryzae</name>
    <dbReference type="NCBI Taxonomy" id="502181"/>
    <lineage>
        <taxon>Bacteria</taxon>
        <taxon>Bacillati</taxon>
        <taxon>Actinomycetota</taxon>
        <taxon>Actinomycetes</taxon>
        <taxon>Pseudonocardiales</taxon>
        <taxon>Pseudonocardiaceae</taxon>
    </lineage>
</organism>
<dbReference type="RefSeq" id="WP_133900493.1">
    <property type="nucleotide sequence ID" value="NZ_SOCP01000001.1"/>
</dbReference>
<evidence type="ECO:0000256" key="5">
    <source>
        <dbReference type="ARBA" id="ARBA00022777"/>
    </source>
</evidence>
<dbReference type="PANTHER" id="PTHR43289:SF6">
    <property type="entry name" value="SERINE_THREONINE-PROTEIN KINASE NEKL-3"/>
    <property type="match status" value="1"/>
</dbReference>
<dbReference type="InterPro" id="IPR011009">
    <property type="entry name" value="Kinase-like_dom_sf"/>
</dbReference>
<keyword evidence="4" id="KW-0547">Nucleotide-binding</keyword>